<protein>
    <submittedName>
        <fullName evidence="1">Uncharacterized protein</fullName>
    </submittedName>
</protein>
<dbReference type="AlphaFoldDB" id="A0AAW0JCA4"/>
<dbReference type="EMBL" id="PKMF04000616">
    <property type="protein sequence ID" value="KAK7824011.1"/>
    <property type="molecule type" value="Genomic_DNA"/>
</dbReference>
<keyword evidence="2" id="KW-1185">Reference proteome</keyword>
<dbReference type="Proteomes" id="UP000237347">
    <property type="component" value="Unassembled WGS sequence"/>
</dbReference>
<accession>A0AAW0JCA4</accession>
<organism evidence="1 2">
    <name type="scientific">Quercus suber</name>
    <name type="common">Cork oak</name>
    <dbReference type="NCBI Taxonomy" id="58331"/>
    <lineage>
        <taxon>Eukaryota</taxon>
        <taxon>Viridiplantae</taxon>
        <taxon>Streptophyta</taxon>
        <taxon>Embryophyta</taxon>
        <taxon>Tracheophyta</taxon>
        <taxon>Spermatophyta</taxon>
        <taxon>Magnoliopsida</taxon>
        <taxon>eudicotyledons</taxon>
        <taxon>Gunneridae</taxon>
        <taxon>Pentapetalae</taxon>
        <taxon>rosids</taxon>
        <taxon>fabids</taxon>
        <taxon>Fagales</taxon>
        <taxon>Fagaceae</taxon>
        <taxon>Quercus</taxon>
    </lineage>
</organism>
<dbReference type="Gramene" id="rna-CFP56_08528">
    <property type="protein sequence ID" value="cds-POF27157.1"/>
    <property type="gene ID" value="gene-CFP56_08528"/>
</dbReference>
<evidence type="ECO:0000313" key="2">
    <source>
        <dbReference type="Proteomes" id="UP000237347"/>
    </source>
</evidence>
<proteinExistence type="predicted"/>
<gene>
    <name evidence="1" type="ORF">CFP56_034935</name>
</gene>
<reference evidence="1 2" key="1">
    <citation type="journal article" date="2018" name="Sci. Data">
        <title>The draft genome sequence of cork oak.</title>
        <authorList>
            <person name="Ramos A.M."/>
            <person name="Usie A."/>
            <person name="Barbosa P."/>
            <person name="Barros P.M."/>
            <person name="Capote T."/>
            <person name="Chaves I."/>
            <person name="Simoes F."/>
            <person name="Abreu I."/>
            <person name="Carrasquinho I."/>
            <person name="Faro C."/>
            <person name="Guimaraes J.B."/>
            <person name="Mendonca D."/>
            <person name="Nobrega F."/>
            <person name="Rodrigues L."/>
            <person name="Saibo N.J.M."/>
            <person name="Varela M.C."/>
            <person name="Egas C."/>
            <person name="Matos J."/>
            <person name="Miguel C.M."/>
            <person name="Oliveira M.M."/>
            <person name="Ricardo C.P."/>
            <person name="Goncalves S."/>
        </authorList>
    </citation>
    <scope>NUCLEOTIDE SEQUENCE [LARGE SCALE GENOMIC DNA]</scope>
    <source>
        <strain evidence="2">cv. HL8</strain>
    </source>
</reference>
<comment type="caution">
    <text evidence="1">The sequence shown here is derived from an EMBL/GenBank/DDBJ whole genome shotgun (WGS) entry which is preliminary data.</text>
</comment>
<sequence>MLVQENGAKRPAPVRDMSALAAAAPELDLKTPCKIYEISGTPQNLNRVILDYSKKITGNMFLGVEQLEESHEE</sequence>
<name>A0AAW0JCA4_QUESU</name>
<evidence type="ECO:0000313" key="1">
    <source>
        <dbReference type="EMBL" id="KAK7824011.1"/>
    </source>
</evidence>